<name>A0AAV9JCT7_9PEZI</name>
<feature type="region of interest" description="Disordered" evidence="1">
    <location>
        <begin position="444"/>
        <end position="514"/>
    </location>
</feature>
<evidence type="ECO:0000313" key="3">
    <source>
        <dbReference type="Proteomes" id="UP001324427"/>
    </source>
</evidence>
<feature type="compositionally biased region" description="Polar residues" evidence="1">
    <location>
        <begin position="143"/>
        <end position="155"/>
    </location>
</feature>
<evidence type="ECO:0000256" key="1">
    <source>
        <dbReference type="SAM" id="MobiDB-lite"/>
    </source>
</evidence>
<sequence>MAFLKRSKSQKVPSGKDVERNEEPAPERSIPEQDEVLKDRRKSKHERRRSIFTRSKSADARRSTERPRTANRNGDHRGDLQTLGESIEIREGGDTFNFPTPSPRLPPKNATFQAAPSPLGAGEGAAIGLAIGSPSHVAPNWGRSFTSIQPPTNTDRLPPPVRAHTTQAAHPGLMESPAKAPELRKKKSSWKILGGLFHRHSPKPEIPEPFYKVHMEPESKALQARPLIETPSPSPGPLQSPGSISSHHARTPSVTRGMARFEARAEADRASFMPNIESKIFRTPADQRVGTLPAPKPLGSIRDSEDMFTTLQGDRKDSPMSTSGITVPGAVPRTPRLDLDFPSGEMERYSVMFEKLLEPRQSILERRQSKLKRLNSKTNKEAVTSTVPSLPHISQPTSERRLPSLPQLTMRPPQSFVPQRSMTSPHLTKVPALNITVAKKDGTSVEEPVTAIHRPRPIQRSKTAPTGATSPAAPNFSRPKPPTFASSDSDVSPSSPLYGEDSLPPTPTTMTTVTDCESMVAVSRGLMPLKGRHTDDSEPSWDMLTSKATNWSTDGLTREPYPRVSSPEELERHMVQVSVARQVSVSRARRHVQKAVDSKQPLKPRVVELSKNRKSTFVVIESGDD</sequence>
<reference evidence="2 3" key="1">
    <citation type="submission" date="2021-11" db="EMBL/GenBank/DDBJ databases">
        <title>Black yeast isolated from Biological Soil Crust.</title>
        <authorList>
            <person name="Kurbessoian T."/>
        </authorList>
    </citation>
    <scope>NUCLEOTIDE SEQUENCE [LARGE SCALE GENOMIC DNA]</scope>
    <source>
        <strain evidence="2 3">CCFEE 5522</strain>
    </source>
</reference>
<comment type="caution">
    <text evidence="2">The sequence shown here is derived from an EMBL/GenBank/DDBJ whole genome shotgun (WGS) entry which is preliminary data.</text>
</comment>
<protein>
    <submittedName>
        <fullName evidence="2">Uncharacterized protein</fullName>
    </submittedName>
</protein>
<feature type="compositionally biased region" description="Low complexity" evidence="1">
    <location>
        <begin position="486"/>
        <end position="496"/>
    </location>
</feature>
<feature type="compositionally biased region" description="Basic and acidic residues" evidence="1">
    <location>
        <begin position="56"/>
        <end position="79"/>
    </location>
</feature>
<gene>
    <name evidence="2" type="ORF">LTR36_006671</name>
</gene>
<feature type="compositionally biased region" description="Basic residues" evidence="1">
    <location>
        <begin position="39"/>
        <end position="51"/>
    </location>
</feature>
<feature type="compositionally biased region" description="Low complexity" evidence="1">
    <location>
        <begin position="463"/>
        <end position="474"/>
    </location>
</feature>
<feature type="region of interest" description="Disordered" evidence="1">
    <location>
        <begin position="375"/>
        <end position="407"/>
    </location>
</feature>
<accession>A0AAV9JCT7</accession>
<feature type="compositionally biased region" description="Polar residues" evidence="1">
    <location>
        <begin position="381"/>
        <end position="397"/>
    </location>
</feature>
<dbReference type="Proteomes" id="UP001324427">
    <property type="component" value="Unassembled WGS sequence"/>
</dbReference>
<keyword evidence="3" id="KW-1185">Reference proteome</keyword>
<evidence type="ECO:0000313" key="2">
    <source>
        <dbReference type="EMBL" id="KAK4542622.1"/>
    </source>
</evidence>
<proteinExistence type="predicted"/>
<organism evidence="2 3">
    <name type="scientific">Oleoguttula mirabilis</name>
    <dbReference type="NCBI Taxonomy" id="1507867"/>
    <lineage>
        <taxon>Eukaryota</taxon>
        <taxon>Fungi</taxon>
        <taxon>Dikarya</taxon>
        <taxon>Ascomycota</taxon>
        <taxon>Pezizomycotina</taxon>
        <taxon>Dothideomycetes</taxon>
        <taxon>Dothideomycetidae</taxon>
        <taxon>Mycosphaerellales</taxon>
        <taxon>Teratosphaeriaceae</taxon>
        <taxon>Oleoguttula</taxon>
    </lineage>
</organism>
<feature type="region of interest" description="Disordered" evidence="1">
    <location>
        <begin position="1"/>
        <end position="117"/>
    </location>
</feature>
<dbReference type="AlphaFoldDB" id="A0AAV9JCT7"/>
<feature type="compositionally biased region" description="Basic and acidic residues" evidence="1">
    <location>
        <begin position="14"/>
        <end position="38"/>
    </location>
</feature>
<feature type="region of interest" description="Disordered" evidence="1">
    <location>
        <begin position="225"/>
        <end position="267"/>
    </location>
</feature>
<feature type="region of interest" description="Disordered" evidence="1">
    <location>
        <begin position="284"/>
        <end position="338"/>
    </location>
</feature>
<feature type="region of interest" description="Disordered" evidence="1">
    <location>
        <begin position="141"/>
        <end position="185"/>
    </location>
</feature>
<dbReference type="EMBL" id="JAVFHQ010000040">
    <property type="protein sequence ID" value="KAK4542622.1"/>
    <property type="molecule type" value="Genomic_DNA"/>
</dbReference>